<keyword evidence="7" id="KW-1015">Disulfide bond</keyword>
<dbReference type="GO" id="GO:0004197">
    <property type="term" value="F:cysteine-type endopeptidase activity"/>
    <property type="evidence" value="ECO:0000318"/>
    <property type="project" value="GO_Central"/>
</dbReference>
<protein>
    <recommendedName>
        <fullName evidence="8">Peptidase C1A papain C-terminal domain-containing protein</fullName>
    </recommendedName>
</protein>
<gene>
    <name evidence="9" type="ORF">NEMVEDRAFT_v1g191860</name>
</gene>
<dbReference type="STRING" id="45351.A7SNX0"/>
<evidence type="ECO:0000256" key="7">
    <source>
        <dbReference type="ARBA" id="ARBA00023157"/>
    </source>
</evidence>
<keyword evidence="10" id="KW-1185">Reference proteome</keyword>
<dbReference type="Gene3D" id="3.90.70.10">
    <property type="entry name" value="Cysteine proteinases"/>
    <property type="match status" value="1"/>
</dbReference>
<accession>A7SNX0</accession>
<sequence>MDDVPDHFDSREQWPHCPTIKEVRDQGACGSCWAFGAVEAMSDRYCIKSEGKVMPHISAEDLLSCCETCGMGCNGGYPESAWDHWKSKGLVTGGQYDSHKGCQPYKIAACDHHVVGKLKPCKGDSPTPKCERKCEAGYNVSYSDDKHFGQSAYSVRSDPAEIQKEIMTNGPVEGAFTVYADFPTYKSGVYQHTSGSALGGHAIKILGWGEENGTPYWLVANSWNSDWGDEGFFKIKRGNDECGIESGIVGGLPKFSVEA</sequence>
<dbReference type="PROSITE" id="PS00640">
    <property type="entry name" value="THIOL_PROTEASE_ASN"/>
    <property type="match status" value="1"/>
</dbReference>
<keyword evidence="4" id="KW-0378">Hydrolase</keyword>
<reference evidence="9 10" key="1">
    <citation type="journal article" date="2007" name="Science">
        <title>Sea anemone genome reveals ancestral eumetazoan gene repertoire and genomic organization.</title>
        <authorList>
            <person name="Putnam N.H."/>
            <person name="Srivastava M."/>
            <person name="Hellsten U."/>
            <person name="Dirks B."/>
            <person name="Chapman J."/>
            <person name="Salamov A."/>
            <person name="Terry A."/>
            <person name="Shapiro H."/>
            <person name="Lindquist E."/>
            <person name="Kapitonov V.V."/>
            <person name="Jurka J."/>
            <person name="Genikhovich G."/>
            <person name="Grigoriev I.V."/>
            <person name="Lucas S.M."/>
            <person name="Steele R.E."/>
            <person name="Finnerty J.R."/>
            <person name="Technau U."/>
            <person name="Martindale M.Q."/>
            <person name="Rokhsar D.S."/>
        </authorList>
    </citation>
    <scope>NUCLEOTIDE SEQUENCE [LARGE SCALE GENOMIC DNA]</scope>
    <source>
        <strain evidence="10">CH2 X CH6</strain>
    </source>
</reference>
<dbReference type="Proteomes" id="UP000001593">
    <property type="component" value="Unassembled WGS sequence"/>
</dbReference>
<dbReference type="HOGENOM" id="CLU_012184_3_3_1"/>
<dbReference type="SMART" id="SM00645">
    <property type="entry name" value="Pept_C1"/>
    <property type="match status" value="1"/>
</dbReference>
<evidence type="ECO:0000259" key="8">
    <source>
        <dbReference type="SMART" id="SM00645"/>
    </source>
</evidence>
<keyword evidence="5" id="KW-0788">Thiol protease</keyword>
<dbReference type="GO" id="GO:0005615">
    <property type="term" value="C:extracellular space"/>
    <property type="evidence" value="ECO:0000318"/>
    <property type="project" value="GO_Central"/>
</dbReference>
<dbReference type="Pfam" id="PF00112">
    <property type="entry name" value="Peptidase_C1"/>
    <property type="match status" value="1"/>
</dbReference>
<evidence type="ECO:0000256" key="5">
    <source>
        <dbReference type="ARBA" id="ARBA00022807"/>
    </source>
</evidence>
<organism evidence="9 10">
    <name type="scientific">Nematostella vectensis</name>
    <name type="common">Starlet sea anemone</name>
    <dbReference type="NCBI Taxonomy" id="45351"/>
    <lineage>
        <taxon>Eukaryota</taxon>
        <taxon>Metazoa</taxon>
        <taxon>Cnidaria</taxon>
        <taxon>Anthozoa</taxon>
        <taxon>Hexacorallia</taxon>
        <taxon>Actiniaria</taxon>
        <taxon>Edwardsiidae</taxon>
        <taxon>Nematostella</taxon>
    </lineage>
</organism>
<dbReference type="InterPro" id="IPR000169">
    <property type="entry name" value="Pept_cys_AS"/>
</dbReference>
<evidence type="ECO:0000313" key="9">
    <source>
        <dbReference type="EMBL" id="EDO34588.1"/>
    </source>
</evidence>
<dbReference type="PROSITE" id="PS00139">
    <property type="entry name" value="THIOL_PROTEASE_CYS"/>
    <property type="match status" value="1"/>
</dbReference>
<dbReference type="InterPro" id="IPR000668">
    <property type="entry name" value="Peptidase_C1A_C"/>
</dbReference>
<comment type="similarity">
    <text evidence="1">Belongs to the peptidase C1 family.</text>
</comment>
<dbReference type="PANTHER" id="PTHR12411">
    <property type="entry name" value="CYSTEINE PROTEASE FAMILY C1-RELATED"/>
    <property type="match status" value="1"/>
</dbReference>
<dbReference type="eggNOG" id="KOG1543">
    <property type="taxonomic scope" value="Eukaryota"/>
</dbReference>
<dbReference type="EMBL" id="DS469725">
    <property type="protein sequence ID" value="EDO34588.1"/>
    <property type="molecule type" value="Genomic_DNA"/>
</dbReference>
<dbReference type="AlphaFoldDB" id="A7SNX0"/>
<dbReference type="MEROPS" id="C01.060"/>
<feature type="domain" description="Peptidase C1A papain C-terminal" evidence="8">
    <location>
        <begin position="4"/>
        <end position="252"/>
    </location>
</feature>
<dbReference type="SUPFAM" id="SSF54001">
    <property type="entry name" value="Cysteine proteinases"/>
    <property type="match status" value="1"/>
</dbReference>
<dbReference type="FunCoup" id="A7SNX0">
    <property type="interactions" value="631"/>
</dbReference>
<dbReference type="FunFam" id="3.90.70.10:FF:000031">
    <property type="entry name" value="Cathepsin B"/>
    <property type="match status" value="1"/>
</dbReference>
<dbReference type="InterPro" id="IPR025661">
    <property type="entry name" value="Pept_asp_AS"/>
</dbReference>
<evidence type="ECO:0000256" key="3">
    <source>
        <dbReference type="ARBA" id="ARBA00022729"/>
    </source>
</evidence>
<dbReference type="PhylomeDB" id="A7SNX0"/>
<dbReference type="OrthoDB" id="640249at2759"/>
<keyword evidence="6" id="KW-0865">Zymogen</keyword>
<dbReference type="GO" id="GO:0051603">
    <property type="term" value="P:proteolysis involved in protein catabolic process"/>
    <property type="evidence" value="ECO:0000318"/>
    <property type="project" value="GO_Central"/>
</dbReference>
<evidence type="ECO:0000256" key="6">
    <source>
        <dbReference type="ARBA" id="ARBA00023145"/>
    </source>
</evidence>
<dbReference type="GO" id="GO:0005764">
    <property type="term" value="C:lysosome"/>
    <property type="evidence" value="ECO:0000318"/>
    <property type="project" value="GO_Central"/>
</dbReference>
<evidence type="ECO:0000313" key="10">
    <source>
        <dbReference type="Proteomes" id="UP000001593"/>
    </source>
</evidence>
<dbReference type="CDD" id="cd02620">
    <property type="entry name" value="Peptidase_C1A_CathepsinB"/>
    <property type="match status" value="1"/>
</dbReference>
<keyword evidence="2" id="KW-0645">Protease</keyword>
<dbReference type="InParanoid" id="A7SNX0"/>
<name>A7SNX0_NEMVE</name>
<keyword evidence="3" id="KW-0732">Signal</keyword>
<proteinExistence type="inferred from homology"/>
<dbReference type="InterPro" id="IPR025660">
    <property type="entry name" value="Pept_his_AS"/>
</dbReference>
<dbReference type="PROSITE" id="PS00639">
    <property type="entry name" value="THIOL_PROTEASE_HIS"/>
    <property type="match status" value="1"/>
</dbReference>
<dbReference type="KEGG" id="nve:5505945"/>
<evidence type="ECO:0000256" key="4">
    <source>
        <dbReference type="ARBA" id="ARBA00022801"/>
    </source>
</evidence>
<dbReference type="InterPro" id="IPR013128">
    <property type="entry name" value="Peptidase_C1A"/>
</dbReference>
<evidence type="ECO:0000256" key="2">
    <source>
        <dbReference type="ARBA" id="ARBA00022670"/>
    </source>
</evidence>
<dbReference type="PRINTS" id="PR00705">
    <property type="entry name" value="PAPAIN"/>
</dbReference>
<dbReference type="InterPro" id="IPR038765">
    <property type="entry name" value="Papain-like_cys_pep_sf"/>
</dbReference>
<dbReference type="OMA" id="DEKIPYW"/>
<evidence type="ECO:0000256" key="1">
    <source>
        <dbReference type="ARBA" id="ARBA00008455"/>
    </source>
</evidence>